<dbReference type="AlphaFoldDB" id="K6X7P3"/>
<keyword evidence="3" id="KW-1185">Reference proteome</keyword>
<keyword evidence="1" id="KW-0812">Transmembrane</keyword>
<feature type="transmembrane region" description="Helical" evidence="1">
    <location>
        <begin position="31"/>
        <end position="52"/>
    </location>
</feature>
<proteinExistence type="predicted"/>
<accession>K6X7P3</accession>
<keyword evidence="1" id="KW-0472">Membrane</keyword>
<dbReference type="EMBL" id="BAHE01000015">
    <property type="protein sequence ID" value="GAC00388.1"/>
    <property type="molecule type" value="Genomic_DNA"/>
</dbReference>
<evidence type="ECO:0000313" key="2">
    <source>
        <dbReference type="EMBL" id="GAC00388.1"/>
    </source>
</evidence>
<protein>
    <submittedName>
        <fullName evidence="2">Uncharacterized protein</fullName>
    </submittedName>
</protein>
<reference evidence="2 3" key="1">
    <citation type="submission" date="2012-08" db="EMBL/GenBank/DDBJ databases">
        <title>Whole genome shotgun sequence of Gordonia namibiensis NBRC 108229.</title>
        <authorList>
            <person name="Isaki-Nakamura S."/>
            <person name="Hosoyama A."/>
            <person name="Tsuchikane K."/>
            <person name="Katsumata H."/>
            <person name="Baba S."/>
            <person name="Yamazaki S."/>
            <person name="Fujita N."/>
        </authorList>
    </citation>
    <scope>NUCLEOTIDE SEQUENCE [LARGE SCALE GENOMIC DNA]</scope>
    <source>
        <strain evidence="2 3">NBRC 108229</strain>
    </source>
</reference>
<keyword evidence="1" id="KW-1133">Transmembrane helix</keyword>
<comment type="caution">
    <text evidence="2">The sequence shown here is derived from an EMBL/GenBank/DDBJ whole genome shotgun (WGS) entry which is preliminary data.</text>
</comment>
<sequence>MSNSHLSELLAGQPEDVRAEILRINTDVRPLALQVALVIPLAAGALGTLNALRMRRAG</sequence>
<gene>
    <name evidence="2" type="ORF">GONAM_15_00950</name>
</gene>
<evidence type="ECO:0000313" key="3">
    <source>
        <dbReference type="Proteomes" id="UP000035058"/>
    </source>
</evidence>
<dbReference type="Proteomes" id="UP000035058">
    <property type="component" value="Unassembled WGS sequence"/>
</dbReference>
<name>K6X7P3_9ACTN</name>
<organism evidence="2 3">
    <name type="scientific">Gordonia namibiensis NBRC 108229</name>
    <dbReference type="NCBI Taxonomy" id="1208314"/>
    <lineage>
        <taxon>Bacteria</taxon>
        <taxon>Bacillati</taxon>
        <taxon>Actinomycetota</taxon>
        <taxon>Actinomycetes</taxon>
        <taxon>Mycobacteriales</taxon>
        <taxon>Gordoniaceae</taxon>
        <taxon>Gordonia</taxon>
    </lineage>
</organism>
<evidence type="ECO:0000256" key="1">
    <source>
        <dbReference type="SAM" id="Phobius"/>
    </source>
</evidence>